<protein>
    <submittedName>
        <fullName evidence="1">Uncharacterized protein</fullName>
    </submittedName>
</protein>
<evidence type="ECO:0000313" key="1">
    <source>
        <dbReference type="EMBL" id="KAK4017641.1"/>
    </source>
</evidence>
<evidence type="ECO:0000313" key="2">
    <source>
        <dbReference type="Proteomes" id="UP001234178"/>
    </source>
</evidence>
<keyword evidence="2" id="KW-1185">Reference proteome</keyword>
<organism evidence="1 2">
    <name type="scientific">Daphnia magna</name>
    <dbReference type="NCBI Taxonomy" id="35525"/>
    <lineage>
        <taxon>Eukaryota</taxon>
        <taxon>Metazoa</taxon>
        <taxon>Ecdysozoa</taxon>
        <taxon>Arthropoda</taxon>
        <taxon>Crustacea</taxon>
        <taxon>Branchiopoda</taxon>
        <taxon>Diplostraca</taxon>
        <taxon>Cladocera</taxon>
        <taxon>Anomopoda</taxon>
        <taxon>Daphniidae</taxon>
        <taxon>Daphnia</taxon>
    </lineage>
</organism>
<comment type="caution">
    <text evidence="1">The sequence shown here is derived from an EMBL/GenBank/DDBJ whole genome shotgun (WGS) entry which is preliminary data.</text>
</comment>
<dbReference type="EMBL" id="JAOYFB010000011">
    <property type="protein sequence ID" value="KAK4017641.1"/>
    <property type="molecule type" value="Genomic_DNA"/>
</dbReference>
<proteinExistence type="predicted"/>
<reference evidence="1 2" key="1">
    <citation type="journal article" date="2023" name="Nucleic Acids Res.">
        <title>The hologenome of Daphnia magna reveals possible DNA methylation and microbiome-mediated evolution of the host genome.</title>
        <authorList>
            <person name="Chaturvedi A."/>
            <person name="Li X."/>
            <person name="Dhandapani V."/>
            <person name="Marshall H."/>
            <person name="Kissane S."/>
            <person name="Cuenca-Cambronero M."/>
            <person name="Asole G."/>
            <person name="Calvet F."/>
            <person name="Ruiz-Romero M."/>
            <person name="Marangio P."/>
            <person name="Guigo R."/>
            <person name="Rago D."/>
            <person name="Mirbahai L."/>
            <person name="Eastwood N."/>
            <person name="Colbourne J.K."/>
            <person name="Zhou J."/>
            <person name="Mallon E."/>
            <person name="Orsini L."/>
        </authorList>
    </citation>
    <scope>NUCLEOTIDE SEQUENCE [LARGE SCALE GENOMIC DNA]</scope>
    <source>
        <strain evidence="1">LRV0_1</strain>
    </source>
</reference>
<gene>
    <name evidence="1" type="ORF">OUZ56_033317</name>
</gene>
<accession>A0ABQ9ZXL8</accession>
<name>A0ABQ9ZXL8_9CRUS</name>
<sequence length="85" mass="9333">MCLIFSLARFSVLNCQFKPHSECFCLSSIGFISIFPVCVCIGLGGHSHFLVSSQTSQVCHFPVCRHSLSPTHSFICVVHDPATCE</sequence>
<dbReference type="Proteomes" id="UP001234178">
    <property type="component" value="Unassembled WGS sequence"/>
</dbReference>